<sequence length="60" mass="6856">MPTESEERWYRREDEDRTSGATSILLGEHYEVDQARNPASQPSAMSTLRFRGLDVNAIQS</sequence>
<proteinExistence type="predicted"/>
<organism evidence="2 3">
    <name type="scientific">Heterobasidion irregulare (strain TC 32-1)</name>
    <dbReference type="NCBI Taxonomy" id="747525"/>
    <lineage>
        <taxon>Eukaryota</taxon>
        <taxon>Fungi</taxon>
        <taxon>Dikarya</taxon>
        <taxon>Basidiomycota</taxon>
        <taxon>Agaricomycotina</taxon>
        <taxon>Agaricomycetes</taxon>
        <taxon>Russulales</taxon>
        <taxon>Bondarzewiaceae</taxon>
        <taxon>Heterobasidion</taxon>
        <taxon>Heterobasidion annosum species complex</taxon>
    </lineage>
</organism>
<evidence type="ECO:0000313" key="3">
    <source>
        <dbReference type="Proteomes" id="UP000030671"/>
    </source>
</evidence>
<dbReference type="HOGENOM" id="CLU_2942019_0_0_1"/>
<name>W4KI24_HETIT</name>
<accession>W4KI24</accession>
<evidence type="ECO:0000313" key="2">
    <source>
        <dbReference type="EMBL" id="ETW84970.1"/>
    </source>
</evidence>
<keyword evidence="3" id="KW-1185">Reference proteome</keyword>
<dbReference type="InParanoid" id="W4KI24"/>
<reference evidence="2 3" key="1">
    <citation type="journal article" date="2012" name="New Phytol.">
        <title>Insight into trade-off between wood decay and parasitism from the genome of a fungal forest pathogen.</title>
        <authorList>
            <person name="Olson A."/>
            <person name="Aerts A."/>
            <person name="Asiegbu F."/>
            <person name="Belbahri L."/>
            <person name="Bouzid O."/>
            <person name="Broberg A."/>
            <person name="Canback B."/>
            <person name="Coutinho P.M."/>
            <person name="Cullen D."/>
            <person name="Dalman K."/>
            <person name="Deflorio G."/>
            <person name="van Diepen L.T."/>
            <person name="Dunand C."/>
            <person name="Duplessis S."/>
            <person name="Durling M."/>
            <person name="Gonthier P."/>
            <person name="Grimwood J."/>
            <person name="Fossdal C.G."/>
            <person name="Hansson D."/>
            <person name="Henrissat B."/>
            <person name="Hietala A."/>
            <person name="Himmelstrand K."/>
            <person name="Hoffmeister D."/>
            <person name="Hogberg N."/>
            <person name="James T.Y."/>
            <person name="Karlsson M."/>
            <person name="Kohler A."/>
            <person name="Kues U."/>
            <person name="Lee Y.H."/>
            <person name="Lin Y.C."/>
            <person name="Lind M."/>
            <person name="Lindquist E."/>
            <person name="Lombard V."/>
            <person name="Lucas S."/>
            <person name="Lunden K."/>
            <person name="Morin E."/>
            <person name="Murat C."/>
            <person name="Park J."/>
            <person name="Raffaello T."/>
            <person name="Rouze P."/>
            <person name="Salamov A."/>
            <person name="Schmutz J."/>
            <person name="Solheim H."/>
            <person name="Stahlberg J."/>
            <person name="Velez H."/>
            <person name="de Vries R.P."/>
            <person name="Wiebenga A."/>
            <person name="Woodward S."/>
            <person name="Yakovlev I."/>
            <person name="Garbelotto M."/>
            <person name="Martin F."/>
            <person name="Grigoriev I.V."/>
            <person name="Stenlid J."/>
        </authorList>
    </citation>
    <scope>NUCLEOTIDE SEQUENCE [LARGE SCALE GENOMIC DNA]</scope>
    <source>
        <strain evidence="2 3">TC 32-1</strain>
    </source>
</reference>
<dbReference type="KEGG" id="hir:HETIRDRAFT_415974"/>
<dbReference type="AlphaFoldDB" id="W4KI24"/>
<feature type="compositionally biased region" description="Basic and acidic residues" evidence="1">
    <location>
        <begin position="1"/>
        <end position="18"/>
    </location>
</feature>
<dbReference type="Proteomes" id="UP000030671">
    <property type="component" value="Unassembled WGS sequence"/>
</dbReference>
<dbReference type="RefSeq" id="XP_009544591.1">
    <property type="nucleotide sequence ID" value="XM_009546296.1"/>
</dbReference>
<dbReference type="EMBL" id="KI925456">
    <property type="protein sequence ID" value="ETW84970.1"/>
    <property type="molecule type" value="Genomic_DNA"/>
</dbReference>
<gene>
    <name evidence="2" type="ORF">HETIRDRAFT_415974</name>
</gene>
<dbReference type="GeneID" id="20673280"/>
<feature type="region of interest" description="Disordered" evidence="1">
    <location>
        <begin position="1"/>
        <end position="23"/>
    </location>
</feature>
<protein>
    <submittedName>
        <fullName evidence="2">Uncharacterized protein</fullName>
    </submittedName>
</protein>
<evidence type="ECO:0000256" key="1">
    <source>
        <dbReference type="SAM" id="MobiDB-lite"/>
    </source>
</evidence>